<dbReference type="AlphaFoldDB" id="A0A553QEE7"/>
<feature type="region of interest" description="Disordered" evidence="1">
    <location>
        <begin position="287"/>
        <end position="354"/>
    </location>
</feature>
<dbReference type="Proteomes" id="UP000316079">
    <property type="component" value="Unassembled WGS sequence"/>
</dbReference>
<dbReference type="OrthoDB" id="289247at2759"/>
<reference evidence="2 3" key="1">
    <citation type="journal article" date="2019" name="Sci. Data">
        <title>Hybrid genome assembly and annotation of Danionella translucida.</title>
        <authorList>
            <person name="Kadobianskyi M."/>
            <person name="Schulze L."/>
            <person name="Schuelke M."/>
            <person name="Judkewitz B."/>
        </authorList>
    </citation>
    <scope>NUCLEOTIDE SEQUENCE [LARGE SCALE GENOMIC DNA]</scope>
    <source>
        <strain evidence="2 3">Bolton</strain>
    </source>
</reference>
<organism evidence="2 3">
    <name type="scientific">Danionella cerebrum</name>
    <dbReference type="NCBI Taxonomy" id="2873325"/>
    <lineage>
        <taxon>Eukaryota</taxon>
        <taxon>Metazoa</taxon>
        <taxon>Chordata</taxon>
        <taxon>Craniata</taxon>
        <taxon>Vertebrata</taxon>
        <taxon>Euteleostomi</taxon>
        <taxon>Actinopterygii</taxon>
        <taxon>Neopterygii</taxon>
        <taxon>Teleostei</taxon>
        <taxon>Ostariophysi</taxon>
        <taxon>Cypriniformes</taxon>
        <taxon>Danionidae</taxon>
        <taxon>Danioninae</taxon>
        <taxon>Danionella</taxon>
    </lineage>
</organism>
<dbReference type="EMBL" id="SRMA01026054">
    <property type="protein sequence ID" value="TRY88307.1"/>
    <property type="molecule type" value="Genomic_DNA"/>
</dbReference>
<evidence type="ECO:0000313" key="3">
    <source>
        <dbReference type="Proteomes" id="UP000316079"/>
    </source>
</evidence>
<accession>A0A553QEE7</accession>
<protein>
    <submittedName>
        <fullName evidence="2">Uncharacterized protein</fullName>
    </submittedName>
</protein>
<feature type="compositionally biased region" description="Basic and acidic residues" evidence="1">
    <location>
        <begin position="331"/>
        <end position="345"/>
    </location>
</feature>
<evidence type="ECO:0000256" key="1">
    <source>
        <dbReference type="SAM" id="MobiDB-lite"/>
    </source>
</evidence>
<sequence>MKKPVLDWQNIYAHTMSIDLETIPCRNHERLVNERPENAEYLQISEVCRSLHQPCGSQGSCVSSPVRQRAGTKTSHDAPYLCGQLIQSLSDSQLKDGEKMEAWSTEGLFTTVTTHIIFMLYLSLLRIGCRRTDKPPRIRRGGVIMKAAQTDGESGAMLPDRTSGAVKMMSIRLVFWIFLPALSLCAPPQETVSDDSLPSDLANPFSSREDNRRLLHNFIKSNLKEQNSPELNTREQEVGRWMVVSMVDYLLQTQDLNQDGLLAPSDLLSTEVQDKNITIPIDRATEEGLNLEDTNQQSEDVDPKIQEAELKGVPETHDPAEEEQEQILEQTQEKELQDDNQERNTLEQMQPLEK</sequence>
<name>A0A553QEE7_9TELE</name>
<gene>
    <name evidence="2" type="ORF">DNTS_016698</name>
</gene>
<comment type="caution">
    <text evidence="2">The sequence shown here is derived from an EMBL/GenBank/DDBJ whole genome shotgun (WGS) entry which is preliminary data.</text>
</comment>
<keyword evidence="3" id="KW-1185">Reference proteome</keyword>
<proteinExistence type="predicted"/>
<feature type="compositionally biased region" description="Basic and acidic residues" evidence="1">
    <location>
        <begin position="301"/>
        <end position="319"/>
    </location>
</feature>
<evidence type="ECO:0000313" key="2">
    <source>
        <dbReference type="EMBL" id="TRY88307.1"/>
    </source>
</evidence>